<feature type="transmembrane region" description="Helical" evidence="1">
    <location>
        <begin position="64"/>
        <end position="86"/>
    </location>
</feature>
<dbReference type="Proteomes" id="UP000434639">
    <property type="component" value="Unassembled WGS sequence"/>
</dbReference>
<organism evidence="2 3">
    <name type="scientific">Metabacillus mangrovi</name>
    <dbReference type="NCBI Taxonomy" id="1491830"/>
    <lineage>
        <taxon>Bacteria</taxon>
        <taxon>Bacillati</taxon>
        <taxon>Bacillota</taxon>
        <taxon>Bacilli</taxon>
        <taxon>Bacillales</taxon>
        <taxon>Bacillaceae</taxon>
        <taxon>Metabacillus</taxon>
    </lineage>
</organism>
<dbReference type="AlphaFoldDB" id="A0A7X2S7B0"/>
<keyword evidence="1" id="KW-1133">Transmembrane helix</keyword>
<keyword evidence="3" id="KW-1185">Reference proteome</keyword>
<feature type="transmembrane region" description="Helical" evidence="1">
    <location>
        <begin position="38"/>
        <end position="58"/>
    </location>
</feature>
<gene>
    <name evidence="2" type="ORF">GKZ89_14040</name>
</gene>
<dbReference type="RefSeq" id="WP_155113033.1">
    <property type="nucleotide sequence ID" value="NZ_WMIB01000015.1"/>
</dbReference>
<accession>A0A7X2S7B0</accession>
<comment type="caution">
    <text evidence="2">The sequence shown here is derived from an EMBL/GenBank/DDBJ whole genome shotgun (WGS) entry which is preliminary data.</text>
</comment>
<proteinExistence type="predicted"/>
<evidence type="ECO:0000313" key="2">
    <source>
        <dbReference type="EMBL" id="MTH54521.1"/>
    </source>
</evidence>
<keyword evidence="1" id="KW-0472">Membrane</keyword>
<protein>
    <submittedName>
        <fullName evidence="2">Uncharacterized protein</fullName>
    </submittedName>
</protein>
<evidence type="ECO:0000313" key="3">
    <source>
        <dbReference type="Proteomes" id="UP000434639"/>
    </source>
</evidence>
<evidence type="ECO:0000256" key="1">
    <source>
        <dbReference type="SAM" id="Phobius"/>
    </source>
</evidence>
<reference evidence="2 3" key="1">
    <citation type="journal article" date="2017" name="Int. J. Syst. Evol. Microbiol.">
        <title>Bacillus mangrovi sp. nov., isolated from a sediment sample from a mangrove forest.</title>
        <authorList>
            <person name="Gupta V."/>
            <person name="Singh P.K."/>
            <person name="Korpole S."/>
            <person name="Tanuku N.R.S."/>
            <person name="Pinnaka A.K."/>
        </authorList>
    </citation>
    <scope>NUCLEOTIDE SEQUENCE [LARGE SCALE GENOMIC DNA]</scope>
    <source>
        <strain evidence="2 3">KCTC 33872</strain>
    </source>
</reference>
<sequence length="190" mass="22838">MEASREELISRVQDGYPFAEKYQKLENKLNRLKKTKRIGFFIYLTMFWVNSTFFYPISYGFFSFILYVQILGGFLWLPNVYGKIYYFAARMRKAIKVEQQMDEVLNEFTKKTSIFYEYCRVPILEKMEKFFLTARADTFKECYALVDTELHRDQVLHLKERQLDAQLEQNSLLSKQNDRLKSIESNTFHS</sequence>
<dbReference type="EMBL" id="WMIB01000015">
    <property type="protein sequence ID" value="MTH54521.1"/>
    <property type="molecule type" value="Genomic_DNA"/>
</dbReference>
<name>A0A7X2S7B0_9BACI</name>
<keyword evidence="1" id="KW-0812">Transmembrane</keyword>